<comment type="caution">
    <text evidence="2">The sequence shown here is derived from an EMBL/GenBank/DDBJ whole genome shotgun (WGS) entry which is preliminary data.</text>
</comment>
<dbReference type="Proteomes" id="UP001562065">
    <property type="component" value="Unassembled WGS sequence"/>
</dbReference>
<feature type="transmembrane region" description="Helical" evidence="1">
    <location>
        <begin position="71"/>
        <end position="91"/>
    </location>
</feature>
<keyword evidence="1" id="KW-0472">Membrane</keyword>
<dbReference type="InterPro" id="IPR021762">
    <property type="entry name" value="DUF3325"/>
</dbReference>
<proteinExistence type="predicted"/>
<organism evidence="2 3">
    <name type="scientific">Isoalcanivorax beigongshangi</name>
    <dbReference type="NCBI Taxonomy" id="3238810"/>
    <lineage>
        <taxon>Bacteria</taxon>
        <taxon>Pseudomonadati</taxon>
        <taxon>Pseudomonadota</taxon>
        <taxon>Gammaproteobacteria</taxon>
        <taxon>Oceanospirillales</taxon>
        <taxon>Alcanivoracaceae</taxon>
        <taxon>Isoalcanivorax</taxon>
    </lineage>
</organism>
<dbReference type="RefSeq" id="WP_369454478.1">
    <property type="nucleotide sequence ID" value="NZ_JBGCUO010000001.1"/>
</dbReference>
<evidence type="ECO:0000313" key="2">
    <source>
        <dbReference type="EMBL" id="MEY1661228.1"/>
    </source>
</evidence>
<sequence length="105" mass="11434">MIEVWLLSAALLATLIGAGWWALSLDSHWKQSGGSTRLPPTSARCLRGAGASAWLLALMLCLLADHATMAVLVWVMLLAFATASMAMLLAWRPQWLALWIGGHRH</sequence>
<name>A0ABV4AHB9_9GAMM</name>
<evidence type="ECO:0000256" key="1">
    <source>
        <dbReference type="SAM" id="Phobius"/>
    </source>
</evidence>
<accession>A0ABV4AHB9</accession>
<keyword evidence="3" id="KW-1185">Reference proteome</keyword>
<keyword evidence="1" id="KW-0812">Transmembrane</keyword>
<gene>
    <name evidence="2" type="ORF">AB5I84_03600</name>
</gene>
<reference evidence="2 3" key="1">
    <citation type="submission" date="2024-07" db="EMBL/GenBank/DDBJ databases">
        <authorList>
            <person name="Ren Q."/>
        </authorList>
    </citation>
    <scope>NUCLEOTIDE SEQUENCE [LARGE SCALE GENOMIC DNA]</scope>
    <source>
        <strain evidence="2 3">REN37</strain>
    </source>
</reference>
<keyword evidence="1" id="KW-1133">Transmembrane helix</keyword>
<dbReference type="EMBL" id="JBGCUO010000001">
    <property type="protein sequence ID" value="MEY1661228.1"/>
    <property type="molecule type" value="Genomic_DNA"/>
</dbReference>
<dbReference type="Pfam" id="PF11804">
    <property type="entry name" value="DUF3325"/>
    <property type="match status" value="1"/>
</dbReference>
<feature type="transmembrane region" description="Helical" evidence="1">
    <location>
        <begin position="48"/>
        <end position="64"/>
    </location>
</feature>
<evidence type="ECO:0000313" key="3">
    <source>
        <dbReference type="Proteomes" id="UP001562065"/>
    </source>
</evidence>
<protein>
    <submittedName>
        <fullName evidence="2">DUF3325 family protein</fullName>
    </submittedName>
</protein>